<keyword evidence="1" id="KW-0378">Hydrolase</keyword>
<dbReference type="SUPFAM" id="SSF53474">
    <property type="entry name" value="alpha/beta-Hydrolases"/>
    <property type="match status" value="1"/>
</dbReference>
<accession>A0A0L1JDL0</accession>
<dbReference type="GeneID" id="26803585"/>
<keyword evidence="4" id="KW-1185">Reference proteome</keyword>
<dbReference type="RefSeq" id="XP_015410758.1">
    <property type="nucleotide sequence ID" value="XM_015547038.1"/>
</dbReference>
<dbReference type="GO" id="GO:0019748">
    <property type="term" value="P:secondary metabolic process"/>
    <property type="evidence" value="ECO:0007669"/>
    <property type="project" value="TreeGrafter"/>
</dbReference>
<sequence length="279" mass="30973">MKILCLHGFGTNPGIMKRQMSALIKHCDPRWQFDFLAGNVECPGAPGVEAFPGPYLCWSSDYGPLSIRAALDLIHETFQSEGPFDGVFGFSQGAAIIAAYLLEQADLYPDRPLPVRFGIFCCSTPILTADPDYIYNLYGTLSDEDIRRLRSGEGDQIAQLPDSVRPAADVLVKGLAAMAPVHGDSLSYFLNRPFSEIPGVVLPDQYKPRLSIPTLHIYGKDDPVSLKEACIFNAAFCDPRWRKLYRHSTIHNIPRSPTDVKEVVSLMESMISHGQRSRL</sequence>
<dbReference type="PANTHER" id="PTHR48070">
    <property type="entry name" value="ESTERASE OVCA2"/>
    <property type="match status" value="1"/>
</dbReference>
<dbReference type="OrthoDB" id="414698at2759"/>
<dbReference type="GO" id="GO:0005737">
    <property type="term" value="C:cytoplasm"/>
    <property type="evidence" value="ECO:0007669"/>
    <property type="project" value="TreeGrafter"/>
</dbReference>
<dbReference type="Gene3D" id="3.40.50.1820">
    <property type="entry name" value="alpha/beta hydrolase"/>
    <property type="match status" value="1"/>
</dbReference>
<evidence type="ECO:0000313" key="4">
    <source>
        <dbReference type="Proteomes" id="UP000037505"/>
    </source>
</evidence>
<protein>
    <recommendedName>
        <fullName evidence="2">Serine hydrolase domain-containing protein</fullName>
    </recommendedName>
</protein>
<evidence type="ECO:0000313" key="3">
    <source>
        <dbReference type="EMBL" id="KNG89835.1"/>
    </source>
</evidence>
<dbReference type="InterPro" id="IPR029058">
    <property type="entry name" value="AB_hydrolase_fold"/>
</dbReference>
<dbReference type="InterPro" id="IPR050593">
    <property type="entry name" value="LovG"/>
</dbReference>
<organism evidence="3 4">
    <name type="scientific">Aspergillus nomiae NRRL (strain ATCC 15546 / NRRL 13137 / CBS 260.88 / M93)</name>
    <dbReference type="NCBI Taxonomy" id="1509407"/>
    <lineage>
        <taxon>Eukaryota</taxon>
        <taxon>Fungi</taxon>
        <taxon>Dikarya</taxon>
        <taxon>Ascomycota</taxon>
        <taxon>Pezizomycotina</taxon>
        <taxon>Eurotiomycetes</taxon>
        <taxon>Eurotiomycetidae</taxon>
        <taxon>Eurotiales</taxon>
        <taxon>Aspergillaceae</taxon>
        <taxon>Aspergillus</taxon>
        <taxon>Aspergillus subgen. Circumdati</taxon>
    </lineage>
</organism>
<dbReference type="GO" id="GO:0016787">
    <property type="term" value="F:hydrolase activity"/>
    <property type="evidence" value="ECO:0007669"/>
    <property type="project" value="UniProtKB-KW"/>
</dbReference>
<dbReference type="InterPro" id="IPR005645">
    <property type="entry name" value="FSH-like_dom"/>
</dbReference>
<proteinExistence type="predicted"/>
<dbReference type="AlphaFoldDB" id="A0A0L1JDL0"/>
<reference evidence="3 4" key="1">
    <citation type="submission" date="2014-06" db="EMBL/GenBank/DDBJ databases">
        <title>The Genome of the Aflatoxigenic Filamentous Fungus Aspergillus nomius.</title>
        <authorList>
            <person name="Moore M.G."/>
            <person name="Shannon B.M."/>
            <person name="Brian M.M."/>
        </authorList>
    </citation>
    <scope>NUCLEOTIDE SEQUENCE [LARGE SCALE GENOMIC DNA]</scope>
    <source>
        <strain evidence="3 4">NRRL 13137</strain>
    </source>
</reference>
<dbReference type="Proteomes" id="UP000037505">
    <property type="component" value="Unassembled WGS sequence"/>
</dbReference>
<dbReference type="GO" id="GO:0005634">
    <property type="term" value="C:nucleus"/>
    <property type="evidence" value="ECO:0007669"/>
    <property type="project" value="TreeGrafter"/>
</dbReference>
<dbReference type="Pfam" id="PF03959">
    <property type="entry name" value="FSH1"/>
    <property type="match status" value="1"/>
</dbReference>
<evidence type="ECO:0000256" key="1">
    <source>
        <dbReference type="ARBA" id="ARBA00022801"/>
    </source>
</evidence>
<feature type="domain" description="Serine hydrolase" evidence="2">
    <location>
        <begin position="1"/>
        <end position="261"/>
    </location>
</feature>
<name>A0A0L1JDL0_ASPN3</name>
<evidence type="ECO:0000259" key="2">
    <source>
        <dbReference type="Pfam" id="PF03959"/>
    </source>
</evidence>
<comment type="caution">
    <text evidence="3">The sequence shown here is derived from an EMBL/GenBank/DDBJ whole genome shotgun (WGS) entry which is preliminary data.</text>
</comment>
<gene>
    <name evidence="3" type="ORF">ANOM_001781</name>
</gene>
<dbReference type="PANTHER" id="PTHR48070:SF6">
    <property type="entry name" value="ESTERASE OVCA2"/>
    <property type="match status" value="1"/>
</dbReference>
<dbReference type="EMBL" id="JNOM01000023">
    <property type="protein sequence ID" value="KNG89835.1"/>
    <property type="molecule type" value="Genomic_DNA"/>
</dbReference>
<dbReference type="STRING" id="1509407.A0A0L1JDL0"/>